<dbReference type="GeneID" id="117382010"/>
<dbReference type="InterPro" id="IPR023272">
    <property type="entry name" value="Cyt_c_oxidase_suVIIB_dom_sf"/>
</dbReference>
<comment type="subcellular location">
    <subcellularLocation>
        <location evidence="1">Mitochondrion inner membrane</location>
        <topology evidence="1">Single-pass membrane protein</topology>
    </subcellularLocation>
</comment>
<proteinExistence type="inferred from homology"/>
<dbReference type="InterPro" id="IPR008433">
    <property type="entry name" value="Cyt_c_oxidase_suVIIB"/>
</dbReference>
<sequence length="80" mass="8850">MYRFGKAALNITRQASRQVRYGSTTTPDFHAKYGTAVLVGGAAFCTAVWGYVLTQTGLTWNLSPVGKVQPIPWRQAEEEE</sequence>
<organism evidence="13 14">
    <name type="scientific">Periophthalmus magnuspinnatus</name>
    <dbReference type="NCBI Taxonomy" id="409849"/>
    <lineage>
        <taxon>Eukaryota</taxon>
        <taxon>Metazoa</taxon>
        <taxon>Chordata</taxon>
        <taxon>Craniata</taxon>
        <taxon>Vertebrata</taxon>
        <taxon>Euteleostomi</taxon>
        <taxon>Actinopterygii</taxon>
        <taxon>Neopterygii</taxon>
        <taxon>Teleostei</taxon>
        <taxon>Neoteleostei</taxon>
        <taxon>Acanthomorphata</taxon>
        <taxon>Gobiaria</taxon>
        <taxon>Gobiiformes</taxon>
        <taxon>Gobioidei</taxon>
        <taxon>Gobiidae</taxon>
        <taxon>Oxudercinae</taxon>
        <taxon>Periophthalmus</taxon>
    </lineage>
</organism>
<evidence type="ECO:0000256" key="5">
    <source>
        <dbReference type="ARBA" id="ARBA00022792"/>
    </source>
</evidence>
<comment type="similarity">
    <text evidence="3">Belongs to the cytochrome c oxidase VIIb family.</text>
</comment>
<protein>
    <recommendedName>
        <fullName evidence="10">Cytochrome c oxidase subunit 7B, mitochondrial</fullName>
    </recommendedName>
    <alternativeName>
        <fullName evidence="11">Cytochrome c oxidase polypeptide VIIb</fullName>
    </alternativeName>
</protein>
<dbReference type="STRING" id="409849.ENSPMGP00000015157"/>
<keyword evidence="9 12" id="KW-0472">Membrane</keyword>
<dbReference type="AlphaFoldDB" id="A0A3B4ADL4"/>
<evidence type="ECO:0000256" key="7">
    <source>
        <dbReference type="ARBA" id="ARBA00022989"/>
    </source>
</evidence>
<dbReference type="GO" id="GO:0005743">
    <property type="term" value="C:mitochondrial inner membrane"/>
    <property type="evidence" value="ECO:0007669"/>
    <property type="project" value="UniProtKB-SubCell"/>
</dbReference>
<evidence type="ECO:0000256" key="11">
    <source>
        <dbReference type="ARBA" id="ARBA00041642"/>
    </source>
</evidence>
<keyword evidence="6" id="KW-0809">Transit peptide</keyword>
<evidence type="ECO:0000256" key="10">
    <source>
        <dbReference type="ARBA" id="ARBA00040623"/>
    </source>
</evidence>
<evidence type="ECO:0000313" key="13">
    <source>
        <dbReference type="Ensembl" id="ENSPMGP00000015157.1"/>
    </source>
</evidence>
<comment type="pathway">
    <text evidence="2">Energy metabolism; oxidative phosphorylation.</text>
</comment>
<dbReference type="Ensembl" id="ENSPMGT00000016158.1">
    <property type="protein sequence ID" value="ENSPMGP00000015157.1"/>
    <property type="gene ID" value="ENSPMGG00000012402.1"/>
</dbReference>
<keyword evidence="7 12" id="KW-1133">Transmembrane helix</keyword>
<keyword evidence="5" id="KW-0999">Mitochondrion inner membrane</keyword>
<dbReference type="OrthoDB" id="9937520at2759"/>
<keyword evidence="14" id="KW-1185">Reference proteome</keyword>
<evidence type="ECO:0000256" key="4">
    <source>
        <dbReference type="ARBA" id="ARBA00022692"/>
    </source>
</evidence>
<feature type="transmembrane region" description="Helical" evidence="12">
    <location>
        <begin position="33"/>
        <end position="53"/>
    </location>
</feature>
<evidence type="ECO:0000256" key="1">
    <source>
        <dbReference type="ARBA" id="ARBA00004434"/>
    </source>
</evidence>
<keyword evidence="8" id="KW-0496">Mitochondrion</keyword>
<dbReference type="PANTHER" id="PTHR16716:SF0">
    <property type="entry name" value="CYTOCHROME C OXIDASE SUBUNIT 7B, MITOCHONDRIAL"/>
    <property type="match status" value="1"/>
</dbReference>
<reference evidence="13" key="2">
    <citation type="submission" date="2025-09" db="UniProtKB">
        <authorList>
            <consortium name="Ensembl"/>
        </authorList>
    </citation>
    <scope>IDENTIFICATION</scope>
</reference>
<evidence type="ECO:0000313" key="14">
    <source>
        <dbReference type="Proteomes" id="UP000261520"/>
    </source>
</evidence>
<dbReference type="PANTHER" id="PTHR16716">
    <property type="entry name" value="CYTOCHROME C OXIDASE SUBUNIT 7B, MITOCHONDRIAL"/>
    <property type="match status" value="1"/>
</dbReference>
<accession>A0A3B4ADL4</accession>
<dbReference type="GO" id="GO:0006123">
    <property type="term" value="P:mitochondrial electron transport, cytochrome c to oxygen"/>
    <property type="evidence" value="ECO:0007669"/>
    <property type="project" value="InterPro"/>
</dbReference>
<dbReference type="SUPFAM" id="SSF81423">
    <property type="entry name" value="Mitochondrial cytochrome c oxidase subunit VIIb"/>
    <property type="match status" value="1"/>
</dbReference>
<name>A0A3B4ADL4_9GOBI</name>
<dbReference type="UniPathway" id="UPA00705"/>
<dbReference type="RefSeq" id="XP_033834968.1">
    <property type="nucleotide sequence ID" value="XM_033979077.2"/>
</dbReference>
<reference evidence="13" key="1">
    <citation type="submission" date="2025-08" db="UniProtKB">
        <authorList>
            <consortium name="Ensembl"/>
        </authorList>
    </citation>
    <scope>IDENTIFICATION</scope>
</reference>
<dbReference type="Pfam" id="PF05392">
    <property type="entry name" value="COX7B"/>
    <property type="match status" value="1"/>
</dbReference>
<evidence type="ECO:0000256" key="6">
    <source>
        <dbReference type="ARBA" id="ARBA00022946"/>
    </source>
</evidence>
<keyword evidence="4 12" id="KW-0812">Transmembrane</keyword>
<evidence type="ECO:0000256" key="12">
    <source>
        <dbReference type="SAM" id="Phobius"/>
    </source>
</evidence>
<evidence type="ECO:0000256" key="9">
    <source>
        <dbReference type="ARBA" id="ARBA00023136"/>
    </source>
</evidence>
<dbReference type="Gene3D" id="4.10.51.10">
    <property type="entry name" value="Cytochrome C Oxidase, chain K"/>
    <property type="match status" value="1"/>
</dbReference>
<evidence type="ECO:0000256" key="2">
    <source>
        <dbReference type="ARBA" id="ARBA00004673"/>
    </source>
</evidence>
<dbReference type="Proteomes" id="UP000261520">
    <property type="component" value="Unplaced"/>
</dbReference>
<evidence type="ECO:0000256" key="8">
    <source>
        <dbReference type="ARBA" id="ARBA00023128"/>
    </source>
</evidence>
<evidence type="ECO:0000256" key="3">
    <source>
        <dbReference type="ARBA" id="ARBA00007351"/>
    </source>
</evidence>